<name>A0ABV4FK36_9BRAD</name>
<sequence>MIVGSAAQAEHRRSAFLTGGKAQNVREMFEMSVLQWDTDQPEILRRLQNRAKLKICCKTLSEPEFVQSWINHHSAIVGPQNLIIADNGSSDAATLDVYRRAAPDITIFRFSGVHNDIHWHPRFRPLFDRLRETVEFFSFVDVDERLVWIDTKRWFADERILDCLKERGAIYPATWLINAIGRMDQFTLLDTERRRNFSNNLKWGKPILPPELIAAQSGIHNIQYAGSRFSASCSSNLFLLHLTQFPDQRIAANVRKLANRSLVDHAIDPEAVSRMDFSRHPDPAVLRFQKEVAEMIAYLKGDKSIPDSETEVIELGRGGTVVFSNADARGIFSKFIEDGPSIIVKSFK</sequence>
<dbReference type="RefSeq" id="WP_129557684.1">
    <property type="nucleotide sequence ID" value="NZ_JBGBZJ010000002.1"/>
</dbReference>
<keyword evidence="2" id="KW-1185">Reference proteome</keyword>
<protein>
    <recommendedName>
        <fullName evidence="3">Glycosyltransferase family 2 protein</fullName>
    </recommendedName>
</protein>
<evidence type="ECO:0008006" key="3">
    <source>
        <dbReference type="Google" id="ProtNLM"/>
    </source>
</evidence>
<evidence type="ECO:0000313" key="1">
    <source>
        <dbReference type="EMBL" id="MEY9451309.1"/>
    </source>
</evidence>
<organism evidence="1 2">
    <name type="scientific">Bradyrhizobium ottawaense</name>
    <dbReference type="NCBI Taxonomy" id="931866"/>
    <lineage>
        <taxon>Bacteria</taxon>
        <taxon>Pseudomonadati</taxon>
        <taxon>Pseudomonadota</taxon>
        <taxon>Alphaproteobacteria</taxon>
        <taxon>Hyphomicrobiales</taxon>
        <taxon>Nitrobacteraceae</taxon>
        <taxon>Bradyrhizobium</taxon>
    </lineage>
</organism>
<evidence type="ECO:0000313" key="2">
    <source>
        <dbReference type="Proteomes" id="UP001565369"/>
    </source>
</evidence>
<accession>A0ABV4FK36</accession>
<proteinExistence type="predicted"/>
<comment type="caution">
    <text evidence="1">The sequence shown here is derived from an EMBL/GenBank/DDBJ whole genome shotgun (WGS) entry which is preliminary data.</text>
</comment>
<reference evidence="1 2" key="1">
    <citation type="submission" date="2024-07" db="EMBL/GenBank/DDBJ databases">
        <title>Genomic Encyclopedia of Type Strains, Phase V (KMG-V): Genome sequencing to study the core and pangenomes of soil and plant-associated prokaryotes.</title>
        <authorList>
            <person name="Whitman W."/>
        </authorList>
    </citation>
    <scope>NUCLEOTIDE SEQUENCE [LARGE SCALE GENOMIC DNA]</scope>
    <source>
        <strain evidence="1 2">USDA 152</strain>
    </source>
</reference>
<gene>
    <name evidence="1" type="ORF">ABIG07_000257</name>
</gene>
<dbReference type="Proteomes" id="UP001565369">
    <property type="component" value="Unassembled WGS sequence"/>
</dbReference>
<dbReference type="EMBL" id="JBGBZJ010000002">
    <property type="protein sequence ID" value="MEY9451309.1"/>
    <property type="molecule type" value="Genomic_DNA"/>
</dbReference>